<proteinExistence type="predicted"/>
<comment type="caution">
    <text evidence="2">The sequence shown here is derived from an EMBL/GenBank/DDBJ whole genome shotgun (WGS) entry which is preliminary data.</text>
</comment>
<gene>
    <name evidence="2" type="ORF">N180_01035</name>
</gene>
<dbReference type="PANTHER" id="PTHR34580">
    <property type="match status" value="1"/>
</dbReference>
<keyword evidence="3" id="KW-1185">Reference proteome</keyword>
<dbReference type="OrthoDB" id="43316at2"/>
<name>A0A081PC25_9SPHI</name>
<dbReference type="Pfam" id="PF13280">
    <property type="entry name" value="WYL"/>
    <property type="match status" value="1"/>
</dbReference>
<protein>
    <recommendedName>
        <fullName evidence="1">WYL domain-containing protein</fullName>
    </recommendedName>
</protein>
<dbReference type="AlphaFoldDB" id="A0A081PC25"/>
<organism evidence="2 3">
    <name type="scientific">Pedobacter antarcticus 4BY</name>
    <dbReference type="NCBI Taxonomy" id="1358423"/>
    <lineage>
        <taxon>Bacteria</taxon>
        <taxon>Pseudomonadati</taxon>
        <taxon>Bacteroidota</taxon>
        <taxon>Sphingobacteriia</taxon>
        <taxon>Sphingobacteriales</taxon>
        <taxon>Sphingobacteriaceae</taxon>
        <taxon>Pedobacter</taxon>
    </lineage>
</organism>
<reference evidence="2 3" key="1">
    <citation type="journal article" date="1992" name="Int. J. Syst. Bacteriol.">
        <title>Sphingobacterium antarcticus sp. nov. a Psychrotrophic Bacterium from the Soils of Schirmacher Oasis, Antarctica.</title>
        <authorList>
            <person name="Shivaji S."/>
            <person name="Ray M.K."/>
            <person name="Rao N.S."/>
            <person name="Saiserr L."/>
            <person name="Jagannadham M.V."/>
            <person name="Kumar G.S."/>
            <person name="Reddy G."/>
            <person name="Bhargava P.M."/>
        </authorList>
    </citation>
    <scope>NUCLEOTIDE SEQUENCE [LARGE SCALE GENOMIC DNA]</scope>
    <source>
        <strain evidence="2 3">4BY</strain>
    </source>
</reference>
<dbReference type="PANTHER" id="PTHR34580:SF9">
    <property type="entry name" value="SLL5097 PROTEIN"/>
    <property type="match status" value="1"/>
</dbReference>
<dbReference type="Proteomes" id="UP000028007">
    <property type="component" value="Unassembled WGS sequence"/>
</dbReference>
<sequence length="152" mass="17752">MIDKIIRVVNRAKKSNHESILDFIEFEKTTVAQGLEFIDIIINAIQKKVALNISYQKFGYEVSNSQTIHPYFLKEYRNRWYAVAFNETKGDIRTYGLDRIKLLTEIGTPYINNKFINTKEYLSNCIGISLMDKKIDTVQLHFTSKEGNYIKT</sequence>
<dbReference type="EMBL" id="JNFF01000117">
    <property type="protein sequence ID" value="KEQ28248.1"/>
    <property type="molecule type" value="Genomic_DNA"/>
</dbReference>
<evidence type="ECO:0000313" key="3">
    <source>
        <dbReference type="Proteomes" id="UP000028007"/>
    </source>
</evidence>
<dbReference type="InterPro" id="IPR051534">
    <property type="entry name" value="CBASS_pafABC_assoc_protein"/>
</dbReference>
<evidence type="ECO:0000259" key="1">
    <source>
        <dbReference type="Pfam" id="PF13280"/>
    </source>
</evidence>
<dbReference type="PROSITE" id="PS52050">
    <property type="entry name" value="WYL"/>
    <property type="match status" value="1"/>
</dbReference>
<feature type="domain" description="WYL" evidence="1">
    <location>
        <begin position="37"/>
        <end position="103"/>
    </location>
</feature>
<accession>A0A081PC25</accession>
<dbReference type="InterPro" id="IPR026881">
    <property type="entry name" value="WYL_dom"/>
</dbReference>
<dbReference type="eggNOG" id="COG2378">
    <property type="taxonomic scope" value="Bacteria"/>
</dbReference>
<evidence type="ECO:0000313" key="2">
    <source>
        <dbReference type="EMBL" id="KEQ28248.1"/>
    </source>
</evidence>